<feature type="active site" description="Proton donor/acceptor" evidence="6">
    <location>
        <position position="146"/>
    </location>
</feature>
<sequence>MNKQILIINAGSSSIKYSLYSLEQNAPLAEGICERIGIDGSFSIKYNGQKEEAKADFSNHEKALKFLFSFLENKKILENRNSIVGVGHRIVQGGNYFKDSTLLETKEIAKIKEYIPLAPLHNEPEVLIVEEMQKLLPHAGNVGVFDTSFHQTLTDENKTYAINHQLAQDLKIQRYGFHGTSYKFITEKMRAILNKDKVNIIVAHLGNGASITAIRENLSINTSMGLTPLEGLVMGTRSGDIDPGIFNYLSQQLKLDPQKIDTLLNKESGLFGISGTADMRDVIAGSKAGKPLSTLALNLFCKRVANYIVMYANDLAGKVDAIVFTAGIGENAFPVRALVCEKTPLLGLEIDPIKNEGSVGAFQVISSENSKIPVYVVRTNEELMIFNDVKRILKLA</sequence>
<feature type="binding site" evidence="6">
    <location>
        <begin position="204"/>
        <end position="208"/>
    </location>
    <ligand>
        <name>ATP</name>
        <dbReference type="ChEBI" id="CHEBI:30616"/>
    </ligand>
</feature>
<feature type="site" description="Transition state stabilizer" evidence="6">
    <location>
        <position position="237"/>
    </location>
</feature>
<evidence type="ECO:0000256" key="6">
    <source>
        <dbReference type="HAMAP-Rule" id="MF_00020"/>
    </source>
</evidence>
<gene>
    <name evidence="6" type="primary">ackA</name>
    <name evidence="8" type="ORF">J2Z62_000152</name>
</gene>
<comment type="catalytic activity">
    <reaction evidence="6">
        <text>acetate + ATP = acetyl phosphate + ADP</text>
        <dbReference type="Rhea" id="RHEA:11352"/>
        <dbReference type="ChEBI" id="CHEBI:22191"/>
        <dbReference type="ChEBI" id="CHEBI:30089"/>
        <dbReference type="ChEBI" id="CHEBI:30616"/>
        <dbReference type="ChEBI" id="CHEBI:456216"/>
        <dbReference type="EC" id="2.7.2.1"/>
    </reaction>
</comment>
<keyword evidence="4 6" id="KW-0418">Kinase</keyword>
<keyword evidence="6" id="KW-0479">Metal-binding</keyword>
<feature type="binding site" evidence="6">
    <location>
        <begin position="278"/>
        <end position="280"/>
    </location>
    <ligand>
        <name>ATP</name>
        <dbReference type="ChEBI" id="CHEBI:30616"/>
    </ligand>
</feature>
<feature type="binding site" evidence="6">
    <location>
        <position position="16"/>
    </location>
    <ligand>
        <name>ATP</name>
        <dbReference type="ChEBI" id="CHEBI:30616"/>
    </ligand>
</feature>
<keyword evidence="6" id="KW-0963">Cytoplasm</keyword>
<evidence type="ECO:0000256" key="3">
    <source>
        <dbReference type="ARBA" id="ARBA00022741"/>
    </source>
</evidence>
<evidence type="ECO:0000313" key="8">
    <source>
        <dbReference type="EMBL" id="MDQ0513714.1"/>
    </source>
</evidence>
<dbReference type="InterPro" id="IPR023865">
    <property type="entry name" value="Aliphatic_acid_kinase_CS"/>
</dbReference>
<comment type="similarity">
    <text evidence="1 6 7">Belongs to the acetokinase family.</text>
</comment>
<feature type="site" description="Transition state stabilizer" evidence="6">
    <location>
        <position position="178"/>
    </location>
</feature>
<comment type="subunit">
    <text evidence="6">Homodimer.</text>
</comment>
<dbReference type="Gene3D" id="3.30.420.40">
    <property type="match status" value="2"/>
</dbReference>
<feature type="binding site" evidence="6">
    <location>
        <position position="9"/>
    </location>
    <ligand>
        <name>Mg(2+)</name>
        <dbReference type="ChEBI" id="CHEBI:18420"/>
    </ligand>
</feature>
<feature type="binding site" evidence="6">
    <location>
        <begin position="327"/>
        <end position="331"/>
    </location>
    <ligand>
        <name>ATP</name>
        <dbReference type="ChEBI" id="CHEBI:30616"/>
    </ligand>
</feature>
<comment type="subcellular location">
    <subcellularLocation>
        <location evidence="6">Cytoplasm</location>
    </subcellularLocation>
</comment>
<dbReference type="InterPro" id="IPR043129">
    <property type="entry name" value="ATPase_NBD"/>
</dbReference>
<dbReference type="HAMAP" id="MF_00020">
    <property type="entry name" value="Acetate_kinase"/>
    <property type="match status" value="1"/>
</dbReference>
<comment type="caution">
    <text evidence="8">The sequence shown here is derived from an EMBL/GenBank/DDBJ whole genome shotgun (WGS) entry which is preliminary data.</text>
</comment>
<dbReference type="PIRSF" id="PIRSF000722">
    <property type="entry name" value="Acetate_prop_kin"/>
    <property type="match status" value="1"/>
</dbReference>
<dbReference type="RefSeq" id="WP_256547585.1">
    <property type="nucleotide sequence ID" value="NZ_CP101809.1"/>
</dbReference>
<protein>
    <recommendedName>
        <fullName evidence="6">Acetate kinase</fullName>
        <ecNumber evidence="6">2.7.2.1</ecNumber>
    </recommendedName>
    <alternativeName>
        <fullName evidence="6">Acetokinase</fullName>
    </alternativeName>
</protein>
<comment type="function">
    <text evidence="6">Catalyzes the formation of acetyl phosphate from acetate and ATP. Can also catalyze the reverse reaction.</text>
</comment>
<dbReference type="GO" id="GO:0008776">
    <property type="term" value="F:acetate kinase activity"/>
    <property type="evidence" value="ECO:0007669"/>
    <property type="project" value="UniProtKB-EC"/>
</dbReference>
<dbReference type="Proteomes" id="UP001240643">
    <property type="component" value="Unassembled WGS sequence"/>
</dbReference>
<dbReference type="PRINTS" id="PR00471">
    <property type="entry name" value="ACETATEKNASE"/>
</dbReference>
<evidence type="ECO:0000256" key="7">
    <source>
        <dbReference type="RuleBase" id="RU003835"/>
    </source>
</evidence>
<dbReference type="PANTHER" id="PTHR21060">
    <property type="entry name" value="ACETATE KINASE"/>
    <property type="match status" value="1"/>
</dbReference>
<feature type="binding site" evidence="6">
    <location>
        <position position="89"/>
    </location>
    <ligand>
        <name>substrate</name>
    </ligand>
</feature>
<dbReference type="PROSITE" id="PS01075">
    <property type="entry name" value="ACETATE_KINASE_1"/>
    <property type="match status" value="1"/>
</dbReference>
<name>A0ABU0LYE8_9BACT</name>
<keyword evidence="9" id="KW-1185">Reference proteome</keyword>
<dbReference type="Pfam" id="PF00871">
    <property type="entry name" value="Acetate_kinase"/>
    <property type="match status" value="1"/>
</dbReference>
<keyword evidence="5 6" id="KW-0067">ATP-binding</keyword>
<dbReference type="CDD" id="cd24010">
    <property type="entry name" value="ASKHA_NBD_AcK_PK"/>
    <property type="match status" value="1"/>
</dbReference>
<keyword evidence="6" id="KW-0460">Magnesium</keyword>
<feature type="binding site" evidence="6">
    <location>
        <position position="381"/>
    </location>
    <ligand>
        <name>Mg(2+)</name>
        <dbReference type="ChEBI" id="CHEBI:18420"/>
    </ligand>
</feature>
<reference evidence="8" key="1">
    <citation type="submission" date="2023-07" db="EMBL/GenBank/DDBJ databases">
        <title>Genomic Encyclopedia of Type Strains, Phase IV (KMG-IV): sequencing the most valuable type-strain genomes for metagenomic binning, comparative biology and taxonomic classification.</title>
        <authorList>
            <person name="Goeker M."/>
        </authorList>
    </citation>
    <scope>NUCLEOTIDE SEQUENCE [LARGE SCALE GENOMIC DNA]</scope>
    <source>
        <strain evidence="8">DSM 21204</strain>
    </source>
</reference>
<dbReference type="InterPro" id="IPR000890">
    <property type="entry name" value="Aliphatic_acid_kin_short-chain"/>
</dbReference>
<evidence type="ECO:0000256" key="5">
    <source>
        <dbReference type="ARBA" id="ARBA00022840"/>
    </source>
</evidence>
<comment type="cofactor">
    <cofactor evidence="6">
        <name>Mg(2+)</name>
        <dbReference type="ChEBI" id="CHEBI:18420"/>
    </cofactor>
    <cofactor evidence="6">
        <name>Mn(2+)</name>
        <dbReference type="ChEBI" id="CHEBI:29035"/>
    </cofactor>
    <text evidence="6">Mg(2+). Can also accept Mn(2+).</text>
</comment>
<evidence type="ECO:0000256" key="1">
    <source>
        <dbReference type="ARBA" id="ARBA00008748"/>
    </source>
</evidence>
<evidence type="ECO:0000256" key="2">
    <source>
        <dbReference type="ARBA" id="ARBA00022679"/>
    </source>
</evidence>
<dbReference type="PANTHER" id="PTHR21060:SF15">
    <property type="entry name" value="ACETATE KINASE-RELATED"/>
    <property type="match status" value="1"/>
</dbReference>
<dbReference type="NCBIfam" id="TIGR00016">
    <property type="entry name" value="ackA"/>
    <property type="match status" value="1"/>
</dbReference>
<proteinExistence type="inferred from homology"/>
<keyword evidence="2 6" id="KW-0808">Transferase</keyword>
<evidence type="ECO:0000313" key="9">
    <source>
        <dbReference type="Proteomes" id="UP001240643"/>
    </source>
</evidence>
<organism evidence="8 9">
    <name type="scientific">Mycoplasmoides fastidiosum</name>
    <dbReference type="NCBI Taxonomy" id="92758"/>
    <lineage>
        <taxon>Bacteria</taxon>
        <taxon>Bacillati</taxon>
        <taxon>Mycoplasmatota</taxon>
        <taxon>Mycoplasmoidales</taxon>
        <taxon>Mycoplasmoidaceae</taxon>
        <taxon>Mycoplasmoides</taxon>
    </lineage>
</organism>
<keyword evidence="3 6" id="KW-0547">Nucleotide-binding</keyword>
<comment type="pathway">
    <text evidence="6">Metabolic intermediate biosynthesis; acetyl-CoA biosynthesis; acetyl-CoA from acetate: step 1/2.</text>
</comment>
<accession>A0ABU0LYE8</accession>
<dbReference type="SUPFAM" id="SSF53067">
    <property type="entry name" value="Actin-like ATPase domain"/>
    <property type="match status" value="2"/>
</dbReference>
<dbReference type="EC" id="2.7.2.1" evidence="6"/>
<dbReference type="InterPro" id="IPR004372">
    <property type="entry name" value="Ac/propionate_kinase"/>
</dbReference>
<dbReference type="EMBL" id="JAUSWO010000001">
    <property type="protein sequence ID" value="MDQ0513714.1"/>
    <property type="molecule type" value="Genomic_DNA"/>
</dbReference>
<evidence type="ECO:0000256" key="4">
    <source>
        <dbReference type="ARBA" id="ARBA00022777"/>
    </source>
</evidence>